<dbReference type="InterPro" id="IPR011013">
    <property type="entry name" value="Gal_mutarotase_sf_dom"/>
</dbReference>
<evidence type="ECO:0000256" key="1">
    <source>
        <dbReference type="ARBA" id="ARBA00000365"/>
    </source>
</evidence>
<dbReference type="GO" id="GO:0006013">
    <property type="term" value="P:mannose metabolic process"/>
    <property type="evidence" value="ECO:0007669"/>
    <property type="project" value="InterPro"/>
</dbReference>
<comment type="similarity">
    <text evidence="2">Belongs to the glycosyl hydrolase 38 family.</text>
</comment>
<reference evidence="8" key="1">
    <citation type="journal article" date="2020" name="J. Eukaryot. Microbiol.">
        <title>De novo Sequencing, Assembly and Annotation of the Transcriptome for the Free-Living Testate Amoeba Arcella intermedia.</title>
        <authorList>
            <person name="Ribeiro G.M."/>
            <person name="Porfirio-Sousa A.L."/>
            <person name="Maurer-Alcala X.X."/>
            <person name="Katz L.A."/>
            <person name="Lahr D.J.G."/>
        </authorList>
    </citation>
    <scope>NUCLEOTIDE SEQUENCE</scope>
</reference>
<dbReference type="InterPro" id="IPR037094">
    <property type="entry name" value="Glyco_hydro_38_cen_sf"/>
</dbReference>
<evidence type="ECO:0000313" key="8">
    <source>
        <dbReference type="EMBL" id="NDV29212.1"/>
    </source>
</evidence>
<protein>
    <recommendedName>
        <fullName evidence="3">alpha-mannosidase</fullName>
        <ecNumber evidence="3">3.2.1.24</ecNumber>
    </recommendedName>
</protein>
<dbReference type="InterPro" id="IPR015341">
    <property type="entry name" value="Glyco_hydro_38_cen"/>
</dbReference>
<dbReference type="Pfam" id="PF01074">
    <property type="entry name" value="Glyco_hydro_38N"/>
    <property type="match status" value="1"/>
</dbReference>
<dbReference type="Gene3D" id="3.20.110.10">
    <property type="entry name" value="Glycoside hydrolase 38, N terminal domain"/>
    <property type="match status" value="1"/>
</dbReference>
<dbReference type="PANTHER" id="PTHR46017:SF1">
    <property type="entry name" value="ALPHA-MANNOSIDASE 2C1"/>
    <property type="match status" value="1"/>
</dbReference>
<dbReference type="Pfam" id="PF09261">
    <property type="entry name" value="Alpha-mann_mid"/>
    <property type="match status" value="1"/>
</dbReference>
<dbReference type="Gene3D" id="2.60.40.2220">
    <property type="match status" value="1"/>
</dbReference>
<sequence>MLTKSAQGDERMELYIEMACNGMFGNPADGHFLNPPTPGKTFTLATAEIAVLNREAWDLYWRLDILLGLAKELPEHSNRRYQAIRTMEKMVNVCYPDDQESIRAAIQISEGFFSEKNGDSQHLVTTLGHCHIDTAWLWCYSETRRKCARSWSTQLTLMDQFPNFRFTASQAQQFEWMEEHYPELFKNLQSYSKLEKFIPTGGTWVEMDCNIPSGESFVRQFLYGQRFFERQFGSKCTEFWLPDTFGYSAQLPQIIRDSEMEFFLTQKLSWNLINKFPHNTFTWVGIDGSEVLCHFPPADTYCGNGSVKELLYTVENNNNKDTTNHSMYLFGIGDGGGGPTLQMLERISRVQDVDGLPKLVSQTPHQFFQKVKAQKSAPKWFGELYFELHRGTYTTHAQVKKENRQCEFLLRDTEIFHLTALLNLKSHIYPKNELDRLWKLLLLNQFHDVLPGTSIGAVYKDTHAHHKLIINETTNQISSAINAILSVYQKQASNEQVVAFNTLAWERKEVVALPKGTGSHLQASQKTPEGNVLVIAGAPSLGWSTIDGSPSDVPPATVQRTDAGLFILQNEHIKATFDGSGHLISLIHNDTEREALCVNLDNTTGIGLGNQFVLYDDMPFFWDAWDVFIYHQHKRRNVSHDLNSVKIIENGPLRVAISFSCTISQNSNIQQTVYLDCLSKHLTFDTKVSWHENRKFLKVEFPLSVKNDSATYSIQFGNLQRPTHNNTSWDMAKFEVVGHHWADLSEYGFGVSLLSSSKYGFACHENTLRLSLLRSPKKPDEEADMGDHHFTYGIYPHKGSHADANMPRYGYQFNCPLVLHPTSNSIPSGTTYSLFSVSKENIIVETLKRAEGKLQNDVADKNEERSIILRLWESLGGRGTTKLRSSLPVRRVTRCNLLEESKKEELKWVNGETQISFSPFQIITLKLDIEY</sequence>
<feature type="domain" description="Glycoside hydrolase family 38 central" evidence="7">
    <location>
        <begin position="387"/>
        <end position="466"/>
    </location>
</feature>
<dbReference type="GO" id="GO:0046872">
    <property type="term" value="F:metal ion binding"/>
    <property type="evidence" value="ECO:0007669"/>
    <property type="project" value="UniProtKB-KW"/>
</dbReference>
<dbReference type="PANTHER" id="PTHR46017">
    <property type="entry name" value="ALPHA-MANNOSIDASE 2C1"/>
    <property type="match status" value="1"/>
</dbReference>
<accession>A0A6B2KX21</accession>
<dbReference type="SUPFAM" id="SSF74650">
    <property type="entry name" value="Galactose mutarotase-like"/>
    <property type="match status" value="1"/>
</dbReference>
<dbReference type="Pfam" id="PF07748">
    <property type="entry name" value="Glyco_hydro_38C"/>
    <property type="match status" value="1"/>
</dbReference>
<dbReference type="SUPFAM" id="SSF88688">
    <property type="entry name" value="Families 57/38 glycoside transferase middle domain"/>
    <property type="match status" value="1"/>
</dbReference>
<dbReference type="InterPro" id="IPR027291">
    <property type="entry name" value="Glyco_hydro_38_N_sf"/>
</dbReference>
<dbReference type="GO" id="GO:0009313">
    <property type="term" value="P:oligosaccharide catabolic process"/>
    <property type="evidence" value="ECO:0007669"/>
    <property type="project" value="TreeGrafter"/>
</dbReference>
<dbReference type="EMBL" id="GIBP01000243">
    <property type="protein sequence ID" value="NDV29212.1"/>
    <property type="molecule type" value="Transcribed_RNA"/>
</dbReference>
<keyword evidence="6" id="KW-0326">Glycosidase</keyword>
<evidence type="ECO:0000256" key="4">
    <source>
        <dbReference type="ARBA" id="ARBA00022723"/>
    </source>
</evidence>
<dbReference type="InterPro" id="IPR011330">
    <property type="entry name" value="Glyco_hydro/deAcase_b/a-brl"/>
</dbReference>
<evidence type="ECO:0000256" key="3">
    <source>
        <dbReference type="ARBA" id="ARBA00012752"/>
    </source>
</evidence>
<dbReference type="Gene3D" id="1.20.1270.50">
    <property type="entry name" value="Glycoside hydrolase family 38, central domain"/>
    <property type="match status" value="1"/>
</dbReference>
<dbReference type="Pfam" id="PF17677">
    <property type="entry name" value="Glyco_hydro38C2"/>
    <property type="match status" value="1"/>
</dbReference>
<dbReference type="SUPFAM" id="SSF88713">
    <property type="entry name" value="Glycoside hydrolase/deacetylase"/>
    <property type="match status" value="1"/>
</dbReference>
<evidence type="ECO:0000256" key="5">
    <source>
        <dbReference type="ARBA" id="ARBA00022801"/>
    </source>
</evidence>
<dbReference type="GO" id="GO:0030246">
    <property type="term" value="F:carbohydrate binding"/>
    <property type="evidence" value="ECO:0007669"/>
    <property type="project" value="InterPro"/>
</dbReference>
<dbReference type="GO" id="GO:0004559">
    <property type="term" value="F:alpha-mannosidase activity"/>
    <property type="evidence" value="ECO:0007669"/>
    <property type="project" value="UniProtKB-EC"/>
</dbReference>
<name>A0A6B2KX21_9EUKA</name>
<dbReference type="FunFam" id="3.20.110.10:FF:000002">
    <property type="entry name" value="alpha-mannosidase 2C1 isoform X1"/>
    <property type="match status" value="1"/>
</dbReference>
<dbReference type="InterPro" id="IPR028995">
    <property type="entry name" value="Glyco_hydro_57/38_cen_sf"/>
</dbReference>
<evidence type="ECO:0000259" key="7">
    <source>
        <dbReference type="SMART" id="SM00872"/>
    </source>
</evidence>
<dbReference type="Pfam" id="PF22907">
    <property type="entry name" value="Ams1-like_1st"/>
    <property type="match status" value="1"/>
</dbReference>
<dbReference type="SMART" id="SM00872">
    <property type="entry name" value="Alpha-mann_mid"/>
    <property type="match status" value="1"/>
</dbReference>
<dbReference type="FunFam" id="2.70.98.30:FF:000001">
    <property type="entry name" value="alpha-mannosidase 2C1 isoform X2"/>
    <property type="match status" value="1"/>
</dbReference>
<dbReference type="InterPro" id="IPR000602">
    <property type="entry name" value="Glyco_hydro_38_N"/>
</dbReference>
<dbReference type="FunFam" id="1.20.1270.50:FF:000004">
    <property type="entry name" value="alpha-mannosidase 2C1 isoform X1"/>
    <property type="match status" value="1"/>
</dbReference>
<evidence type="ECO:0000256" key="6">
    <source>
        <dbReference type="ARBA" id="ARBA00023295"/>
    </source>
</evidence>
<keyword evidence="5" id="KW-0378">Hydrolase</keyword>
<comment type="catalytic activity">
    <reaction evidence="1">
        <text>Hydrolysis of terminal, non-reducing alpha-D-mannose residues in alpha-D-mannosides.</text>
        <dbReference type="EC" id="3.2.1.24"/>
    </reaction>
</comment>
<dbReference type="Gene3D" id="2.70.98.30">
    <property type="entry name" value="Golgi alpha-mannosidase II, domain 4"/>
    <property type="match status" value="1"/>
</dbReference>
<dbReference type="AlphaFoldDB" id="A0A6B2KX21"/>
<keyword evidence="4" id="KW-0479">Metal-binding</keyword>
<dbReference type="InterPro" id="IPR011682">
    <property type="entry name" value="Glyco_hydro_38_C"/>
</dbReference>
<dbReference type="InterPro" id="IPR041147">
    <property type="entry name" value="GH38_C"/>
</dbReference>
<evidence type="ECO:0000256" key="2">
    <source>
        <dbReference type="ARBA" id="ARBA00009792"/>
    </source>
</evidence>
<dbReference type="EC" id="3.2.1.24" evidence="3"/>
<proteinExistence type="inferred from homology"/>
<dbReference type="InterPro" id="IPR054723">
    <property type="entry name" value="Ams1-like_N"/>
</dbReference>
<organism evidence="8">
    <name type="scientific">Arcella intermedia</name>
    <dbReference type="NCBI Taxonomy" id="1963864"/>
    <lineage>
        <taxon>Eukaryota</taxon>
        <taxon>Amoebozoa</taxon>
        <taxon>Tubulinea</taxon>
        <taxon>Elardia</taxon>
        <taxon>Arcellinida</taxon>
        <taxon>Sphaerothecina</taxon>
        <taxon>Arcellidae</taxon>
        <taxon>Arcella</taxon>
    </lineage>
</organism>